<reference evidence="1" key="1">
    <citation type="submission" date="2020-05" db="EMBL/GenBank/DDBJ databases">
        <title>Large-scale comparative analyses of tick genomes elucidate their genetic diversity and vector capacities.</title>
        <authorList>
            <person name="Jia N."/>
            <person name="Wang J."/>
            <person name="Shi W."/>
            <person name="Du L."/>
            <person name="Sun Y."/>
            <person name="Zhan W."/>
            <person name="Jiang J."/>
            <person name="Wang Q."/>
            <person name="Zhang B."/>
            <person name="Ji P."/>
            <person name="Sakyi L.B."/>
            <person name="Cui X."/>
            <person name="Yuan T."/>
            <person name="Jiang B."/>
            <person name="Yang W."/>
            <person name="Lam T.T.-Y."/>
            <person name="Chang Q."/>
            <person name="Ding S."/>
            <person name="Wang X."/>
            <person name="Zhu J."/>
            <person name="Ruan X."/>
            <person name="Zhao L."/>
            <person name="Wei J."/>
            <person name="Que T."/>
            <person name="Du C."/>
            <person name="Cheng J."/>
            <person name="Dai P."/>
            <person name="Han X."/>
            <person name="Huang E."/>
            <person name="Gao Y."/>
            <person name="Liu J."/>
            <person name="Shao H."/>
            <person name="Ye R."/>
            <person name="Li L."/>
            <person name="Wei W."/>
            <person name="Wang X."/>
            <person name="Wang C."/>
            <person name="Yang T."/>
            <person name="Huo Q."/>
            <person name="Li W."/>
            <person name="Guo W."/>
            <person name="Chen H."/>
            <person name="Zhou L."/>
            <person name="Ni X."/>
            <person name="Tian J."/>
            <person name="Zhou Y."/>
            <person name="Sheng Y."/>
            <person name="Liu T."/>
            <person name="Pan Y."/>
            <person name="Xia L."/>
            <person name="Li J."/>
            <person name="Zhao F."/>
            <person name="Cao W."/>
        </authorList>
    </citation>
    <scope>NUCLEOTIDE SEQUENCE</scope>
    <source>
        <strain evidence="1">Dsil-2018</strain>
    </source>
</reference>
<organism evidence="1 2">
    <name type="scientific">Dermacentor silvarum</name>
    <name type="common">Tick</name>
    <dbReference type="NCBI Taxonomy" id="543639"/>
    <lineage>
        <taxon>Eukaryota</taxon>
        <taxon>Metazoa</taxon>
        <taxon>Ecdysozoa</taxon>
        <taxon>Arthropoda</taxon>
        <taxon>Chelicerata</taxon>
        <taxon>Arachnida</taxon>
        <taxon>Acari</taxon>
        <taxon>Parasitiformes</taxon>
        <taxon>Ixodida</taxon>
        <taxon>Ixodoidea</taxon>
        <taxon>Ixodidae</taxon>
        <taxon>Rhipicephalinae</taxon>
        <taxon>Dermacentor</taxon>
    </lineage>
</organism>
<sequence length="984" mass="105924">MSSRDSPGPSRNNESSARSSQGTPAKASPASSVPSDAKQGLEVLALKATQGGGSREKGGQHDGKEESPPTLPPGTVLLETSPALQQREAKEESAAPGATKQAIRRSVSQNFVATVSIGGTSNVPAEANISEASSYVTAECAAKSINPSVSERSSVFQTTPELGAVRGPLYFMLQGESHKPGPAEKQNELPRETTTEVVETKLFSWRSPGDVITHLPVEQTTEVAAETSKRNRKEETQLPTDSVKASDITTPKSVQPASNSESQPLKITSGEESKQNGEDKDASTPPKGKQRYHTEPRFKDWPKREAEIIPDPSVIVFMKTNKPVPAEGMSHPPTERRRSLILTKTTQLISSQPNDQPVYWESLHETGDDASSSQAPVKRNSSSIAGSHAFQVCASDEGASSVATTKAVRRKSIEIKHTPSADAVNVALEVDSHLYSPRSLLNFDKDQIEDPTQKPSTASRTLSPSDNQTSRGGVLSASSNGAPPSKVQSRSSRIFRLTQTLSSLLSDATVRATSRRYWILLTFCTLSMLNAFQWIQYSIIASVIKDHYGVSEATISWTSLLYLIGYMALAFPSAWILDNKGLRATVLIGAVGTAIGACIKTFAVKPGQFTLVLVGQVFPALAQAFILGVPPRLSSAWFKYEEISTACSVGVLGNNLGIALGFVIPPNVVHVDNVETSLLYLCGSVGLASCVCFFIILFAFDDKPEYPPSYSEMLNRRRKERPSFSAAFRTLLTDVNFWLLLLSYGINTGAFYAISTLLNPVILVYFPGEETFAGWLGLALIVSGLVGSWLCGMALDRTGKYKEVTLQTYILSTVGLFAYTFILSVRSHLLSVLGCLFLGFFMTGYIPIGLQLAAEITYPTPEGISSNIMNMSAQAVGFVLILVSSMIQDAYGDVVSNLCLSALLVVGCIMTVQTKAKLKRQEAYKQEVTRRSLATVPSAVDNPAEVLVSSPEDEPILLSAKSPVLGHPCDETLLPGSSEAPMSE</sequence>
<dbReference type="EMBL" id="CM023473">
    <property type="protein sequence ID" value="KAH7953700.1"/>
    <property type="molecule type" value="Genomic_DNA"/>
</dbReference>
<name>A0ACB8CX12_DERSI</name>
<gene>
    <name evidence="1" type="ORF">HPB49_011494</name>
</gene>
<comment type="caution">
    <text evidence="1">The sequence shown here is derived from an EMBL/GenBank/DDBJ whole genome shotgun (WGS) entry which is preliminary data.</text>
</comment>
<proteinExistence type="predicted"/>
<dbReference type="Proteomes" id="UP000821865">
    <property type="component" value="Chromosome 4"/>
</dbReference>
<keyword evidence="2" id="KW-1185">Reference proteome</keyword>
<evidence type="ECO:0000313" key="1">
    <source>
        <dbReference type="EMBL" id="KAH7953700.1"/>
    </source>
</evidence>
<evidence type="ECO:0000313" key="2">
    <source>
        <dbReference type="Proteomes" id="UP000821865"/>
    </source>
</evidence>
<accession>A0ACB8CX12</accession>
<protein>
    <submittedName>
        <fullName evidence="1">Uncharacterized protein</fullName>
    </submittedName>
</protein>